<dbReference type="RefSeq" id="XP_031855598.1">
    <property type="nucleotide sequence ID" value="XM_031999707.1"/>
</dbReference>
<dbReference type="SUPFAM" id="SSF48452">
    <property type="entry name" value="TPR-like"/>
    <property type="match status" value="1"/>
</dbReference>
<organism evidence="3 4">
    <name type="scientific">Magnusiomyces paraingens</name>
    <dbReference type="NCBI Taxonomy" id="2606893"/>
    <lineage>
        <taxon>Eukaryota</taxon>
        <taxon>Fungi</taxon>
        <taxon>Dikarya</taxon>
        <taxon>Ascomycota</taxon>
        <taxon>Saccharomycotina</taxon>
        <taxon>Dipodascomycetes</taxon>
        <taxon>Dipodascales</taxon>
        <taxon>Dipodascaceae</taxon>
        <taxon>Magnusiomyces</taxon>
    </lineage>
</organism>
<feature type="region of interest" description="Disordered" evidence="1">
    <location>
        <begin position="173"/>
        <end position="201"/>
    </location>
</feature>
<dbReference type="GeneID" id="43583807"/>
<dbReference type="Gene3D" id="1.25.40.10">
    <property type="entry name" value="Tetratricopeptide repeat domain"/>
    <property type="match status" value="1"/>
</dbReference>
<protein>
    <recommendedName>
        <fullName evidence="2">F-box domain-containing protein</fullName>
    </recommendedName>
</protein>
<dbReference type="InterPro" id="IPR011990">
    <property type="entry name" value="TPR-like_helical_dom_sf"/>
</dbReference>
<keyword evidence="4" id="KW-1185">Reference proteome</keyword>
<evidence type="ECO:0000256" key="1">
    <source>
        <dbReference type="SAM" id="MobiDB-lite"/>
    </source>
</evidence>
<sequence length="663" mass="75114">MNEAQLKETFEKGMAKAHEHFVRSELPLTIQILERLENRLRGSSAPTGSAHARSLGSKSRSATASTTTTDPLAPLLFQVLDRRCLCARRMKDFDRAQKDAQRMVTLCPREPKGYLVLGRVAEMRGKPMLAHRTYTEGLKRCAGCRDSSEKTAETAYKAMETALAAIPINDLQQQSSNVKRQQQQQQQHPQKLKSRSASPAIGPGVDPLSKLPYFEVFQPILNSLDFKSLLACMSVSRRWREMIMSDDRMISERLDLTINTLSNGWRSADLRWVLKWGAGGARGKKRVIQNVIVDTVRPGHEAGVVEALFSTYSHNIKKLKLNLKQTTLFDFFLSLYGPKPINFCTNLESLILDAPFSTLLLSIALPMFTALKRLEINFNPNITPNYFFLDLSKKDPPSDTRPGPQNLEVLQLFNIAPDLKWYIPKYIRSKLTKLKTLTLSYSKCIQMTDQLEEQFTEMLENLPDLESLTLNAEYLSSSPNMVKSPRLKNLSFYHPQWSSAPRNMHGPEAQLPTKDLRIQYGNITISSGPEFLACLRHLGCGHNLTLLLLENVRLPYLYDEEGYDRYVRHAFPNLQTLSFGGVSEVGDETASAIVAREPFPQNVIVSQTSTSYFGVRALITAGVQRIGIQRCYFTMKQLLEIKNSIELIEFDRFNRPLNDQRVA</sequence>
<feature type="region of interest" description="Disordered" evidence="1">
    <location>
        <begin position="41"/>
        <end position="67"/>
    </location>
</feature>
<evidence type="ECO:0000313" key="3">
    <source>
        <dbReference type="EMBL" id="VVT56348.1"/>
    </source>
</evidence>
<name>A0A5E8C3I9_9ASCO</name>
<dbReference type="Gene3D" id="3.80.10.10">
    <property type="entry name" value="Ribonuclease Inhibitor"/>
    <property type="match status" value="1"/>
</dbReference>
<dbReference type="AlphaFoldDB" id="A0A5E8C3I9"/>
<gene>
    <name evidence="3" type="ORF">SAPINGB_P004992</name>
</gene>
<dbReference type="SMART" id="SM00256">
    <property type="entry name" value="FBOX"/>
    <property type="match status" value="1"/>
</dbReference>
<dbReference type="SUPFAM" id="SSF81383">
    <property type="entry name" value="F-box domain"/>
    <property type="match status" value="1"/>
</dbReference>
<feature type="domain" description="F-box" evidence="2">
    <location>
        <begin position="211"/>
        <end position="252"/>
    </location>
</feature>
<evidence type="ECO:0000313" key="4">
    <source>
        <dbReference type="Proteomes" id="UP000398389"/>
    </source>
</evidence>
<dbReference type="OrthoDB" id="629492at2759"/>
<reference evidence="3 4" key="1">
    <citation type="submission" date="2019-09" db="EMBL/GenBank/DDBJ databases">
        <authorList>
            <person name="Brejova B."/>
        </authorList>
    </citation>
    <scope>NUCLEOTIDE SEQUENCE [LARGE SCALE GENOMIC DNA]</scope>
</reference>
<evidence type="ECO:0000259" key="2">
    <source>
        <dbReference type="SMART" id="SM00256"/>
    </source>
</evidence>
<dbReference type="Proteomes" id="UP000398389">
    <property type="component" value="Unassembled WGS sequence"/>
</dbReference>
<proteinExistence type="predicted"/>
<dbReference type="Gene3D" id="1.20.1280.50">
    <property type="match status" value="1"/>
</dbReference>
<dbReference type="InterPro" id="IPR036047">
    <property type="entry name" value="F-box-like_dom_sf"/>
</dbReference>
<dbReference type="Pfam" id="PF12937">
    <property type="entry name" value="F-box-like"/>
    <property type="match status" value="1"/>
</dbReference>
<dbReference type="InterPro" id="IPR032675">
    <property type="entry name" value="LRR_dom_sf"/>
</dbReference>
<dbReference type="InterPro" id="IPR001810">
    <property type="entry name" value="F-box_dom"/>
</dbReference>
<feature type="compositionally biased region" description="Low complexity" evidence="1">
    <location>
        <begin position="173"/>
        <end position="189"/>
    </location>
</feature>
<dbReference type="SUPFAM" id="SSF52047">
    <property type="entry name" value="RNI-like"/>
    <property type="match status" value="1"/>
</dbReference>
<dbReference type="EMBL" id="CABVLU010000004">
    <property type="protein sequence ID" value="VVT56348.1"/>
    <property type="molecule type" value="Genomic_DNA"/>
</dbReference>
<accession>A0A5E8C3I9</accession>